<dbReference type="GO" id="GO:0006508">
    <property type="term" value="P:proteolysis"/>
    <property type="evidence" value="ECO:0007669"/>
    <property type="project" value="UniProtKB-KW"/>
</dbReference>
<evidence type="ECO:0000256" key="6">
    <source>
        <dbReference type="ARBA" id="ARBA00022989"/>
    </source>
</evidence>
<dbReference type="InterPro" id="IPR022764">
    <property type="entry name" value="Peptidase_S54_rhomboid_dom"/>
</dbReference>
<evidence type="ECO:0000259" key="10">
    <source>
        <dbReference type="Pfam" id="PF01694"/>
    </source>
</evidence>
<reference evidence="11" key="1">
    <citation type="submission" date="2020-04" db="EMBL/GenBank/DDBJ databases">
        <authorList>
            <person name="Alioto T."/>
            <person name="Alioto T."/>
            <person name="Gomez Garrido J."/>
        </authorList>
    </citation>
    <scope>NUCLEOTIDE SEQUENCE</scope>
    <source>
        <strain evidence="11">A484AB</strain>
    </source>
</reference>
<dbReference type="OrthoDB" id="10257275at2759"/>
<dbReference type="PROSITE" id="PS50330">
    <property type="entry name" value="UIM"/>
    <property type="match status" value="1"/>
</dbReference>
<evidence type="ECO:0000256" key="7">
    <source>
        <dbReference type="ARBA" id="ARBA00023136"/>
    </source>
</evidence>
<dbReference type="EMBL" id="CACRXK020009257">
    <property type="protein sequence ID" value="CAB4016789.1"/>
    <property type="molecule type" value="Genomic_DNA"/>
</dbReference>
<evidence type="ECO:0000313" key="11">
    <source>
        <dbReference type="EMBL" id="CAB4016789.1"/>
    </source>
</evidence>
<feature type="compositionally biased region" description="Low complexity" evidence="8">
    <location>
        <begin position="294"/>
        <end position="309"/>
    </location>
</feature>
<dbReference type="Pfam" id="PF01694">
    <property type="entry name" value="Rhomboid"/>
    <property type="match status" value="1"/>
</dbReference>
<comment type="subcellular location">
    <subcellularLocation>
        <location evidence="1">Membrane</location>
        <topology evidence="1">Multi-pass membrane protein</topology>
    </subcellularLocation>
</comment>
<dbReference type="SUPFAM" id="SSF144091">
    <property type="entry name" value="Rhomboid-like"/>
    <property type="match status" value="1"/>
</dbReference>
<gene>
    <name evidence="11" type="ORF">PACLA_8A087722</name>
</gene>
<organism evidence="11 12">
    <name type="scientific">Paramuricea clavata</name>
    <name type="common">Red gorgonian</name>
    <name type="synonym">Violescent sea-whip</name>
    <dbReference type="NCBI Taxonomy" id="317549"/>
    <lineage>
        <taxon>Eukaryota</taxon>
        <taxon>Metazoa</taxon>
        <taxon>Cnidaria</taxon>
        <taxon>Anthozoa</taxon>
        <taxon>Octocorallia</taxon>
        <taxon>Malacalcyonacea</taxon>
        <taxon>Plexauridae</taxon>
        <taxon>Paramuricea</taxon>
    </lineage>
</organism>
<feature type="transmembrane region" description="Helical" evidence="9">
    <location>
        <begin position="179"/>
        <end position="210"/>
    </location>
</feature>
<dbReference type="PANTHER" id="PTHR43066">
    <property type="entry name" value="RHOMBOID-RELATED PROTEIN"/>
    <property type="match status" value="1"/>
</dbReference>
<evidence type="ECO:0000256" key="9">
    <source>
        <dbReference type="SAM" id="Phobius"/>
    </source>
</evidence>
<dbReference type="Proteomes" id="UP001152795">
    <property type="component" value="Unassembled WGS sequence"/>
</dbReference>
<dbReference type="GO" id="GO:0004252">
    <property type="term" value="F:serine-type endopeptidase activity"/>
    <property type="evidence" value="ECO:0007669"/>
    <property type="project" value="InterPro"/>
</dbReference>
<dbReference type="InterPro" id="IPR003903">
    <property type="entry name" value="UIM_dom"/>
</dbReference>
<feature type="transmembrane region" description="Helical" evidence="9">
    <location>
        <begin position="136"/>
        <end position="159"/>
    </location>
</feature>
<evidence type="ECO:0000256" key="1">
    <source>
        <dbReference type="ARBA" id="ARBA00004141"/>
    </source>
</evidence>
<dbReference type="Gene3D" id="1.20.1540.10">
    <property type="entry name" value="Rhomboid-like"/>
    <property type="match status" value="1"/>
</dbReference>
<proteinExistence type="inferred from homology"/>
<keyword evidence="3" id="KW-0645">Protease</keyword>
<feature type="compositionally biased region" description="Basic and acidic residues" evidence="8">
    <location>
        <begin position="276"/>
        <end position="293"/>
    </location>
</feature>
<protein>
    <submittedName>
        <fullName evidence="11">Rhomboid-related 4</fullName>
    </submittedName>
</protein>
<feature type="region of interest" description="Disordered" evidence="8">
    <location>
        <begin position="263"/>
        <end position="323"/>
    </location>
</feature>
<accession>A0A7D9ERQ2</accession>
<dbReference type="FunFam" id="1.20.1540.10:FF:000008">
    <property type="entry name" value="RHOMBOID-like protein 13"/>
    <property type="match status" value="1"/>
</dbReference>
<name>A0A7D9ERQ2_PARCT</name>
<keyword evidence="4 9" id="KW-0812">Transmembrane</keyword>
<dbReference type="InterPro" id="IPR035952">
    <property type="entry name" value="Rhomboid-like_sf"/>
</dbReference>
<dbReference type="GO" id="GO:0016020">
    <property type="term" value="C:membrane"/>
    <property type="evidence" value="ECO:0007669"/>
    <property type="project" value="UniProtKB-SubCell"/>
</dbReference>
<dbReference type="AlphaFoldDB" id="A0A7D9ERQ2"/>
<comment type="caution">
    <text evidence="11">The sequence shown here is derived from an EMBL/GenBank/DDBJ whole genome shotgun (WGS) entry which is preliminary data.</text>
</comment>
<evidence type="ECO:0000256" key="3">
    <source>
        <dbReference type="ARBA" id="ARBA00022670"/>
    </source>
</evidence>
<keyword evidence="12" id="KW-1185">Reference proteome</keyword>
<evidence type="ECO:0000256" key="8">
    <source>
        <dbReference type="SAM" id="MobiDB-lite"/>
    </source>
</evidence>
<evidence type="ECO:0000256" key="5">
    <source>
        <dbReference type="ARBA" id="ARBA00022801"/>
    </source>
</evidence>
<dbReference type="PANTHER" id="PTHR43066:SF1">
    <property type="entry name" value="RHOMBOID PROTEIN 2"/>
    <property type="match status" value="1"/>
</dbReference>
<evidence type="ECO:0000313" key="12">
    <source>
        <dbReference type="Proteomes" id="UP001152795"/>
    </source>
</evidence>
<evidence type="ECO:0000256" key="4">
    <source>
        <dbReference type="ARBA" id="ARBA00022692"/>
    </source>
</evidence>
<feature type="compositionally biased region" description="Basic and acidic residues" evidence="8">
    <location>
        <begin position="314"/>
        <end position="323"/>
    </location>
</feature>
<keyword evidence="7 9" id="KW-0472">Membrane</keyword>
<evidence type="ECO:0000256" key="2">
    <source>
        <dbReference type="ARBA" id="ARBA00009045"/>
    </source>
</evidence>
<sequence length="333" mass="37413">MFRRRRSPGIGILLLAAQLMQTGVQYIPPVTLGVIAINTAIYLRLFTGLPSVRQACISYVYVWYGKDWRRIFLSPFFHLDDMHLYYNMVSFLWKSMSLETRLGSSGMVYLLSVFSVLTSVTLLILDYCLSVLLNDLSYLHTCAAGFSGVIFALKVVTTYNLPSGSMTSVFLFRVPSSIAYWVELVVIQLLVPSVSFTGHLAGIIVGLLYVKGPLKYLDGSVGNLVRANPVRPSYTYNSGTSGRRTQTVQREDAELQAALQESLNDIRRRQHTSDASTRHTSDASTRHTSDASTRHTSNTSTRHTSNTSTPSNDEDNHLTNEDIRQRRLRHFQN</sequence>
<feature type="domain" description="Peptidase S54 rhomboid" evidence="10">
    <location>
        <begin position="67"/>
        <end position="210"/>
    </location>
</feature>
<keyword evidence="6 9" id="KW-1133">Transmembrane helix</keyword>
<keyword evidence="5" id="KW-0378">Hydrolase</keyword>
<comment type="similarity">
    <text evidence="2">Belongs to the peptidase S54 family.</text>
</comment>
<feature type="transmembrane region" description="Helical" evidence="9">
    <location>
        <begin position="108"/>
        <end position="129"/>
    </location>
</feature>